<keyword evidence="2" id="KW-0413">Isomerase</keyword>
<feature type="compositionally biased region" description="Basic and acidic residues" evidence="10">
    <location>
        <begin position="379"/>
        <end position="391"/>
    </location>
</feature>
<reference evidence="13" key="1">
    <citation type="journal article" date="2019" name="Int. J. Syst. Evol. Microbiol.">
        <title>The Global Catalogue of Microorganisms (GCM) 10K type strain sequencing project: providing services to taxonomists for standard genome sequencing and annotation.</title>
        <authorList>
            <consortium name="The Broad Institute Genomics Platform"/>
            <consortium name="The Broad Institute Genome Sequencing Center for Infectious Disease"/>
            <person name="Wu L."/>
            <person name="Ma J."/>
        </authorList>
    </citation>
    <scope>NUCLEOTIDE SEQUENCE [LARGE SCALE GENOMIC DNA]</scope>
    <source>
        <strain evidence="13">JCM 14162</strain>
    </source>
</reference>
<evidence type="ECO:0000256" key="3">
    <source>
        <dbReference type="ARBA" id="ARBA00036882"/>
    </source>
</evidence>
<dbReference type="InterPro" id="IPR006225">
    <property type="entry name" value="PsdUridine_synth_RluC/D"/>
</dbReference>
<accession>A0ABP3K8U4</accession>
<dbReference type="EC" id="5.4.99.23" evidence="4"/>
<protein>
    <recommendedName>
        <fullName evidence="5">Ribosomal large subunit pseudouridine synthase D</fullName>
        <ecNumber evidence="4">5.4.99.23</ecNumber>
    </recommendedName>
    <alternativeName>
        <fullName evidence="6">23S rRNA pseudouridine(1911/1915/1917) synthase</fullName>
    </alternativeName>
    <alternativeName>
        <fullName evidence="7">rRNA pseudouridylate synthase D</fullName>
    </alternativeName>
    <alternativeName>
        <fullName evidence="8">rRNA-uridine isomerase D</fullName>
    </alternativeName>
</protein>
<dbReference type="RefSeq" id="WP_229956074.1">
    <property type="nucleotide sequence ID" value="NZ_BAAAEM010000002.1"/>
</dbReference>
<dbReference type="EMBL" id="BAAAEM010000002">
    <property type="protein sequence ID" value="GAA0473822.1"/>
    <property type="molecule type" value="Genomic_DNA"/>
</dbReference>
<comment type="catalytic activity">
    <reaction evidence="3">
        <text>uridine(1911/1915/1917) in 23S rRNA = pseudouridine(1911/1915/1917) in 23S rRNA</text>
        <dbReference type="Rhea" id="RHEA:42524"/>
        <dbReference type="Rhea" id="RHEA-COMP:10097"/>
        <dbReference type="Rhea" id="RHEA-COMP:10098"/>
        <dbReference type="ChEBI" id="CHEBI:65314"/>
        <dbReference type="ChEBI" id="CHEBI:65315"/>
        <dbReference type="EC" id="5.4.99.23"/>
    </reaction>
</comment>
<sequence>MSGFDPTADSGSEEEKPKGQGKLKEQKQALKVLDVRQFTVSADDDDIRLDRWFKRHMEDVPFNVVSRWSRTGQLRLDGKRVSPGDRVNEGQIIRVPPAEIERPGRVAKPRAELSADQIDFAQDLVIHKDKSAIVVNKPPGLATQGGSKTTTHLDGLLDALAYDAKSRPKLVHRLDKDTSGAILLARSPGAASFFSKRFSGRTARKVYWAIVMGVPEIADGMIDLPLSKQPGSGGEKMHVDEENGQTAKSRYRIIERAGNRACWVELQPFTGRTHQLRVHMAAIGHPILGDGKYGGKDAFLTGSISRKMHLHARRLRIDHPDGHKLDVKADLPPHFAETIEGLGLDLELGDLPLEENKPGGKAVRKQQARAHAKQIRKDKRGERRARGESKGKPAKAGKPTKRDRPNAGKATHKKNMPHKAKVKRKGR</sequence>
<feature type="compositionally biased region" description="Basic residues" evidence="10">
    <location>
        <begin position="410"/>
        <end position="427"/>
    </location>
</feature>
<name>A0ABP3K8U4_9SPHN</name>
<dbReference type="NCBIfam" id="TIGR00005">
    <property type="entry name" value="rluA_subfam"/>
    <property type="match status" value="1"/>
</dbReference>
<feature type="domain" description="Pseudouridine synthase RsuA/RluA-like" evidence="11">
    <location>
        <begin position="133"/>
        <end position="282"/>
    </location>
</feature>
<keyword evidence="13" id="KW-1185">Reference proteome</keyword>
<feature type="compositionally biased region" description="Basic and acidic residues" evidence="10">
    <location>
        <begin position="13"/>
        <end position="26"/>
    </location>
</feature>
<dbReference type="Gene3D" id="3.10.290.10">
    <property type="entry name" value="RNA-binding S4 domain"/>
    <property type="match status" value="1"/>
</dbReference>
<dbReference type="InterPro" id="IPR006224">
    <property type="entry name" value="PsdUridine_synth_RluA-like_CS"/>
</dbReference>
<evidence type="ECO:0000256" key="7">
    <source>
        <dbReference type="ARBA" id="ARBA00042840"/>
    </source>
</evidence>
<evidence type="ECO:0000256" key="2">
    <source>
        <dbReference type="ARBA" id="ARBA00023235"/>
    </source>
</evidence>
<comment type="caution">
    <text evidence="12">The sequence shown here is derived from an EMBL/GenBank/DDBJ whole genome shotgun (WGS) entry which is preliminary data.</text>
</comment>
<evidence type="ECO:0000256" key="10">
    <source>
        <dbReference type="SAM" id="MobiDB-lite"/>
    </source>
</evidence>
<dbReference type="Proteomes" id="UP001500713">
    <property type="component" value="Unassembled WGS sequence"/>
</dbReference>
<dbReference type="InterPro" id="IPR020103">
    <property type="entry name" value="PsdUridine_synth_cat_dom_sf"/>
</dbReference>
<dbReference type="SUPFAM" id="SSF55120">
    <property type="entry name" value="Pseudouridine synthase"/>
    <property type="match status" value="1"/>
</dbReference>
<dbReference type="InterPro" id="IPR050188">
    <property type="entry name" value="RluA_PseudoU_synthase"/>
</dbReference>
<dbReference type="InterPro" id="IPR006145">
    <property type="entry name" value="PsdUridine_synth_RsuA/RluA"/>
</dbReference>
<evidence type="ECO:0000256" key="8">
    <source>
        <dbReference type="ARBA" id="ARBA00043148"/>
    </source>
</evidence>
<feature type="region of interest" description="Disordered" evidence="10">
    <location>
        <begin position="353"/>
        <end position="427"/>
    </location>
</feature>
<dbReference type="InterPro" id="IPR036986">
    <property type="entry name" value="S4_RNA-bd_sf"/>
</dbReference>
<feature type="region of interest" description="Disordered" evidence="10">
    <location>
        <begin position="1"/>
        <end position="26"/>
    </location>
</feature>
<dbReference type="PROSITE" id="PS50889">
    <property type="entry name" value="S4"/>
    <property type="match status" value="1"/>
</dbReference>
<evidence type="ECO:0000259" key="11">
    <source>
        <dbReference type="Pfam" id="PF00849"/>
    </source>
</evidence>
<evidence type="ECO:0000256" key="6">
    <source>
        <dbReference type="ARBA" id="ARBA00042264"/>
    </source>
</evidence>
<gene>
    <name evidence="12" type="ORF">GCM10009096_14020</name>
</gene>
<comment type="similarity">
    <text evidence="1">Belongs to the pseudouridine synthase RluA family.</text>
</comment>
<dbReference type="PANTHER" id="PTHR21600:SF44">
    <property type="entry name" value="RIBOSOMAL LARGE SUBUNIT PSEUDOURIDINE SYNTHASE D"/>
    <property type="match status" value="1"/>
</dbReference>
<dbReference type="CDD" id="cd02869">
    <property type="entry name" value="PseudoU_synth_RluA_like"/>
    <property type="match status" value="1"/>
</dbReference>
<dbReference type="PROSITE" id="PS01129">
    <property type="entry name" value="PSI_RLU"/>
    <property type="match status" value="1"/>
</dbReference>
<evidence type="ECO:0000256" key="1">
    <source>
        <dbReference type="ARBA" id="ARBA00010876"/>
    </source>
</evidence>
<evidence type="ECO:0000256" key="4">
    <source>
        <dbReference type="ARBA" id="ARBA00038942"/>
    </source>
</evidence>
<organism evidence="12 13">
    <name type="scientific">Parasphingorhabdus litoris</name>
    <dbReference type="NCBI Taxonomy" id="394733"/>
    <lineage>
        <taxon>Bacteria</taxon>
        <taxon>Pseudomonadati</taxon>
        <taxon>Pseudomonadota</taxon>
        <taxon>Alphaproteobacteria</taxon>
        <taxon>Sphingomonadales</taxon>
        <taxon>Sphingomonadaceae</taxon>
        <taxon>Parasphingorhabdus</taxon>
    </lineage>
</organism>
<evidence type="ECO:0000313" key="13">
    <source>
        <dbReference type="Proteomes" id="UP001500713"/>
    </source>
</evidence>
<dbReference type="Gene3D" id="3.30.2350.10">
    <property type="entry name" value="Pseudouridine synthase"/>
    <property type="match status" value="1"/>
</dbReference>
<proteinExistence type="inferred from homology"/>
<keyword evidence="9" id="KW-0694">RNA-binding</keyword>
<evidence type="ECO:0000256" key="9">
    <source>
        <dbReference type="PROSITE-ProRule" id="PRU00182"/>
    </source>
</evidence>
<evidence type="ECO:0000256" key="5">
    <source>
        <dbReference type="ARBA" id="ARBA00040039"/>
    </source>
</evidence>
<feature type="compositionally biased region" description="Basic residues" evidence="10">
    <location>
        <begin position="362"/>
        <end position="378"/>
    </location>
</feature>
<dbReference type="Pfam" id="PF00849">
    <property type="entry name" value="PseudoU_synth_2"/>
    <property type="match status" value="1"/>
</dbReference>
<dbReference type="PANTHER" id="PTHR21600">
    <property type="entry name" value="MITOCHONDRIAL RNA PSEUDOURIDINE SYNTHASE"/>
    <property type="match status" value="1"/>
</dbReference>
<dbReference type="SUPFAM" id="SSF55174">
    <property type="entry name" value="Alpha-L RNA-binding motif"/>
    <property type="match status" value="1"/>
</dbReference>
<evidence type="ECO:0000313" key="12">
    <source>
        <dbReference type="EMBL" id="GAA0473822.1"/>
    </source>
</evidence>